<reference evidence="2" key="1">
    <citation type="submission" date="2023-03" db="EMBL/GenBank/DDBJ databases">
        <authorList>
            <person name="Steffen K."/>
            <person name="Cardenas P."/>
        </authorList>
    </citation>
    <scope>NUCLEOTIDE SEQUENCE</scope>
</reference>
<feature type="transmembrane region" description="Helical" evidence="1">
    <location>
        <begin position="12"/>
        <end position="34"/>
    </location>
</feature>
<sequence length="61" mass="6945">MLAGRKGVDWSIASLSLRTLSFLISPLLSLLPMLREAKLVRFCRTYCPYLVYHKLLNFATG</sequence>
<name>A0AA35SUI2_GEOBA</name>
<dbReference type="AlphaFoldDB" id="A0AA35SUI2"/>
<dbReference type="EMBL" id="CASHTH010002838">
    <property type="protein sequence ID" value="CAI8035939.1"/>
    <property type="molecule type" value="Genomic_DNA"/>
</dbReference>
<keyword evidence="1" id="KW-0812">Transmembrane</keyword>
<keyword evidence="1" id="KW-1133">Transmembrane helix</keyword>
<keyword evidence="3" id="KW-1185">Reference proteome</keyword>
<gene>
    <name evidence="2" type="ORF">GBAR_LOCUS20168</name>
</gene>
<evidence type="ECO:0000256" key="1">
    <source>
        <dbReference type="SAM" id="Phobius"/>
    </source>
</evidence>
<evidence type="ECO:0000313" key="3">
    <source>
        <dbReference type="Proteomes" id="UP001174909"/>
    </source>
</evidence>
<keyword evidence="1" id="KW-0472">Membrane</keyword>
<accession>A0AA35SUI2</accession>
<evidence type="ECO:0000313" key="2">
    <source>
        <dbReference type="EMBL" id="CAI8035939.1"/>
    </source>
</evidence>
<comment type="caution">
    <text evidence="2">The sequence shown here is derived from an EMBL/GenBank/DDBJ whole genome shotgun (WGS) entry which is preliminary data.</text>
</comment>
<dbReference type="Proteomes" id="UP001174909">
    <property type="component" value="Unassembled WGS sequence"/>
</dbReference>
<protein>
    <submittedName>
        <fullName evidence="2">Uncharacterized protein</fullName>
    </submittedName>
</protein>
<proteinExistence type="predicted"/>
<organism evidence="2 3">
    <name type="scientific">Geodia barretti</name>
    <name type="common">Barrett's horny sponge</name>
    <dbReference type="NCBI Taxonomy" id="519541"/>
    <lineage>
        <taxon>Eukaryota</taxon>
        <taxon>Metazoa</taxon>
        <taxon>Porifera</taxon>
        <taxon>Demospongiae</taxon>
        <taxon>Heteroscleromorpha</taxon>
        <taxon>Tetractinellida</taxon>
        <taxon>Astrophorina</taxon>
        <taxon>Geodiidae</taxon>
        <taxon>Geodia</taxon>
    </lineage>
</organism>